<dbReference type="PANTHER" id="PTHR31286:SF153">
    <property type="entry name" value="DUF4283 DOMAIN PROTEIN"/>
    <property type="match status" value="1"/>
</dbReference>
<dbReference type="Pfam" id="PF14392">
    <property type="entry name" value="zf-CCHC_4"/>
    <property type="match status" value="1"/>
</dbReference>
<evidence type="ECO:0000259" key="5">
    <source>
        <dbReference type="PROSITE" id="PS50158"/>
    </source>
</evidence>
<dbReference type="Pfam" id="PF00657">
    <property type="entry name" value="Lipase_GDSL"/>
    <property type="match status" value="1"/>
</dbReference>
<accession>A0AAW2SLW7</accession>
<feature type="region of interest" description="Disordered" evidence="3">
    <location>
        <begin position="130"/>
        <end position="151"/>
    </location>
</feature>
<organism evidence="6">
    <name type="scientific">Sesamum latifolium</name>
    <dbReference type="NCBI Taxonomy" id="2727402"/>
    <lineage>
        <taxon>Eukaryota</taxon>
        <taxon>Viridiplantae</taxon>
        <taxon>Streptophyta</taxon>
        <taxon>Embryophyta</taxon>
        <taxon>Tracheophyta</taxon>
        <taxon>Spermatophyta</taxon>
        <taxon>Magnoliopsida</taxon>
        <taxon>eudicotyledons</taxon>
        <taxon>Gunneridae</taxon>
        <taxon>Pentapetalae</taxon>
        <taxon>asterids</taxon>
        <taxon>lamiids</taxon>
        <taxon>Lamiales</taxon>
        <taxon>Pedaliaceae</taxon>
        <taxon>Sesamum</taxon>
    </lineage>
</organism>
<keyword evidence="4" id="KW-0732">Signal</keyword>
<reference evidence="6" key="1">
    <citation type="submission" date="2020-06" db="EMBL/GenBank/DDBJ databases">
        <authorList>
            <person name="Li T."/>
            <person name="Hu X."/>
            <person name="Zhang T."/>
            <person name="Song X."/>
            <person name="Zhang H."/>
            <person name="Dai N."/>
            <person name="Sheng W."/>
            <person name="Hou X."/>
            <person name="Wei L."/>
        </authorList>
    </citation>
    <scope>NUCLEOTIDE SEQUENCE</scope>
    <source>
        <strain evidence="6">KEN1</strain>
        <tissue evidence="6">Leaf</tissue>
    </source>
</reference>
<feature type="compositionally biased region" description="Basic and acidic residues" evidence="3">
    <location>
        <begin position="141"/>
        <end position="151"/>
    </location>
</feature>
<evidence type="ECO:0000256" key="3">
    <source>
        <dbReference type="SAM" id="MobiDB-lite"/>
    </source>
</evidence>
<dbReference type="InterPro" id="IPR040256">
    <property type="entry name" value="At4g02000-like"/>
</dbReference>
<dbReference type="AlphaFoldDB" id="A0AAW2SLW7"/>
<comment type="similarity">
    <text evidence="1">Belongs to the 'GDSL' lipolytic enzyme family.</text>
</comment>
<name>A0AAW2SLW7_9LAMI</name>
<comment type="caution">
    <text evidence="6">The sequence shown here is derived from an EMBL/GenBank/DDBJ whole genome shotgun (WGS) entry which is preliminary data.</text>
</comment>
<protein>
    <submittedName>
        <fullName evidence="6">GDSL esterase/lipase</fullName>
    </submittedName>
</protein>
<evidence type="ECO:0000313" key="6">
    <source>
        <dbReference type="EMBL" id="KAL0393413.1"/>
    </source>
</evidence>
<sequence length="685" mass="74910">MEGKRCSVLGLLAFLACLPFVVPVCNKNRPVIFNFGDSNSDTSGLSAGLGTRLGYPYGRTFFKRPTGRATDGRLVIDFLSEYLGTKYLNPYLDTVQPNFRNGANFAIVGRRPKSGLFLSISALKSFSSNASTVAPSSSTPRVDDRVRSSQESKQDLGLTVFGGSSGISLMESAAEMLGKGLVLTKAEQDGVLLQDGEWLGTEEHEGYYLVGRILSSKAHRIEFIRSTLTSVMNPKKGMSVKDIGMGRLLFKFNHPLDRVRVLEGQPWTFERNLIVLGSVGADDNPATVDLIWCPFFVHIHGLPLRRMTPAIAKQIGDRIGRSVGIDRGTSGGGGATMRIRVEVDVRKPLFRCLKVGSLGGASLTVTFTYERLPFFCYTCGILGHIGRYCEQQYTVGQSGIEAEAQYGPWLFAANGRGNFRRYIGGYMAEERWNRRGDLVATSDNAGVVGRRGVSIFDPTKSSNNCDTPNPVPRKDKMSVNFLKPIPDSQKDSQSEIESWSMGPLLNNHTIQAGLITHVPMSKPSNNSETQFVQEAINEAHIAYPSVGHITRSDSLPTKQDTMERGMTPQVKSGQQDDASSLIDQSTASCYIVNDMLKNKQNLASSGPQAEQPSSLSSALAEVPIIFEPGQVSSTELRKPIQRFVTKPKSARQKRKLPAYMSSPQSKKVQSSNSTAVVAAQPRREP</sequence>
<dbReference type="Gene3D" id="3.40.50.1110">
    <property type="entry name" value="SGNH hydrolase"/>
    <property type="match status" value="1"/>
</dbReference>
<feature type="signal peptide" evidence="4">
    <location>
        <begin position="1"/>
        <end position="23"/>
    </location>
</feature>
<feature type="chain" id="PRO_5043935123" evidence="4">
    <location>
        <begin position="24"/>
        <end position="685"/>
    </location>
</feature>
<dbReference type="PANTHER" id="PTHR31286">
    <property type="entry name" value="GLYCINE-RICH CELL WALL STRUCTURAL PROTEIN 1.8-LIKE"/>
    <property type="match status" value="1"/>
</dbReference>
<dbReference type="InterPro" id="IPR025558">
    <property type="entry name" value="DUF4283"/>
</dbReference>
<evidence type="ECO:0000256" key="2">
    <source>
        <dbReference type="PROSITE-ProRule" id="PRU00047"/>
    </source>
</evidence>
<dbReference type="GO" id="GO:0016788">
    <property type="term" value="F:hydrolase activity, acting on ester bonds"/>
    <property type="evidence" value="ECO:0007669"/>
    <property type="project" value="InterPro"/>
</dbReference>
<feature type="compositionally biased region" description="Polar residues" evidence="3">
    <location>
        <begin position="661"/>
        <end position="675"/>
    </location>
</feature>
<dbReference type="GO" id="GO:0003676">
    <property type="term" value="F:nucleic acid binding"/>
    <property type="evidence" value="ECO:0007669"/>
    <property type="project" value="InterPro"/>
</dbReference>
<feature type="region of interest" description="Disordered" evidence="3">
    <location>
        <begin position="637"/>
        <end position="685"/>
    </location>
</feature>
<feature type="domain" description="CCHC-type" evidence="5">
    <location>
        <begin position="376"/>
        <end position="391"/>
    </location>
</feature>
<dbReference type="PROSITE" id="PS50158">
    <property type="entry name" value="ZF_CCHC"/>
    <property type="match status" value="1"/>
</dbReference>
<dbReference type="InterPro" id="IPR036514">
    <property type="entry name" value="SGNH_hydro_sf"/>
</dbReference>
<evidence type="ECO:0000256" key="4">
    <source>
        <dbReference type="SAM" id="SignalP"/>
    </source>
</evidence>
<dbReference type="GO" id="GO:0008270">
    <property type="term" value="F:zinc ion binding"/>
    <property type="evidence" value="ECO:0007669"/>
    <property type="project" value="UniProtKB-KW"/>
</dbReference>
<proteinExistence type="inferred from homology"/>
<keyword evidence="2" id="KW-0862">Zinc</keyword>
<keyword evidence="2" id="KW-0479">Metal-binding</keyword>
<dbReference type="EMBL" id="JACGWN010000016">
    <property type="protein sequence ID" value="KAL0393413.1"/>
    <property type="molecule type" value="Genomic_DNA"/>
</dbReference>
<dbReference type="PROSITE" id="PS51257">
    <property type="entry name" value="PROKAR_LIPOPROTEIN"/>
    <property type="match status" value="1"/>
</dbReference>
<reference evidence="6" key="2">
    <citation type="journal article" date="2024" name="Plant">
        <title>Genomic evolution and insights into agronomic trait innovations of Sesamum species.</title>
        <authorList>
            <person name="Miao H."/>
            <person name="Wang L."/>
            <person name="Qu L."/>
            <person name="Liu H."/>
            <person name="Sun Y."/>
            <person name="Le M."/>
            <person name="Wang Q."/>
            <person name="Wei S."/>
            <person name="Zheng Y."/>
            <person name="Lin W."/>
            <person name="Duan Y."/>
            <person name="Cao H."/>
            <person name="Xiong S."/>
            <person name="Wang X."/>
            <person name="Wei L."/>
            <person name="Li C."/>
            <person name="Ma Q."/>
            <person name="Ju M."/>
            <person name="Zhao R."/>
            <person name="Li G."/>
            <person name="Mu C."/>
            <person name="Tian Q."/>
            <person name="Mei H."/>
            <person name="Zhang T."/>
            <person name="Gao T."/>
            <person name="Zhang H."/>
        </authorList>
    </citation>
    <scope>NUCLEOTIDE SEQUENCE</scope>
    <source>
        <strain evidence="6">KEN1</strain>
    </source>
</reference>
<gene>
    <name evidence="6" type="ORF">Slati_4307500</name>
</gene>
<evidence type="ECO:0000256" key="1">
    <source>
        <dbReference type="ARBA" id="ARBA00008668"/>
    </source>
</evidence>
<dbReference type="InterPro" id="IPR001087">
    <property type="entry name" value="GDSL"/>
</dbReference>
<feature type="compositionally biased region" description="Low complexity" evidence="3">
    <location>
        <begin position="130"/>
        <end position="140"/>
    </location>
</feature>
<keyword evidence="2" id="KW-0863">Zinc-finger</keyword>
<dbReference type="Pfam" id="PF14111">
    <property type="entry name" value="DUF4283"/>
    <property type="match status" value="1"/>
</dbReference>
<dbReference type="InterPro" id="IPR025836">
    <property type="entry name" value="Zn_knuckle_CX2CX4HX4C"/>
</dbReference>
<dbReference type="InterPro" id="IPR001878">
    <property type="entry name" value="Znf_CCHC"/>
</dbReference>